<comment type="caution">
    <text evidence="2">The sequence shown here is derived from an EMBL/GenBank/DDBJ whole genome shotgun (WGS) entry which is preliminary data.</text>
</comment>
<reference evidence="2 3" key="1">
    <citation type="submission" date="2020-03" db="EMBL/GenBank/DDBJ databases">
        <title>Genomic Encyclopedia of Type Strains, Phase IV (KMG-IV): sequencing the most valuable type-strain genomes for metagenomic binning, comparative biology and taxonomic classification.</title>
        <authorList>
            <person name="Goeker M."/>
        </authorList>
    </citation>
    <scope>NUCLEOTIDE SEQUENCE [LARGE SCALE GENOMIC DNA]</scope>
    <source>
        <strain evidence="2 3">DSM 29762</strain>
    </source>
</reference>
<feature type="transmembrane region" description="Helical" evidence="1">
    <location>
        <begin position="90"/>
        <end position="107"/>
    </location>
</feature>
<feature type="transmembrane region" description="Helical" evidence="1">
    <location>
        <begin position="169"/>
        <end position="187"/>
    </location>
</feature>
<keyword evidence="1" id="KW-1133">Transmembrane helix</keyword>
<evidence type="ECO:0000256" key="1">
    <source>
        <dbReference type="SAM" id="Phobius"/>
    </source>
</evidence>
<accession>A0A846R2V3</accession>
<evidence type="ECO:0000313" key="3">
    <source>
        <dbReference type="Proteomes" id="UP000590442"/>
    </source>
</evidence>
<evidence type="ECO:0000313" key="2">
    <source>
        <dbReference type="EMBL" id="NJB71694.1"/>
    </source>
</evidence>
<dbReference type="EMBL" id="JAATJJ010000001">
    <property type="protein sequence ID" value="NJB71694.1"/>
    <property type="molecule type" value="Genomic_DNA"/>
</dbReference>
<keyword evidence="1" id="KW-0472">Membrane</keyword>
<feature type="transmembrane region" description="Helical" evidence="1">
    <location>
        <begin position="193"/>
        <end position="215"/>
    </location>
</feature>
<protein>
    <recommendedName>
        <fullName evidence="4">DUF4184 family protein</fullName>
    </recommendedName>
</protein>
<keyword evidence="1" id="KW-0812">Transmembrane</keyword>
<sequence length="224" mass="26207">MKNKYLSASGLIMGSMVPDFEFFIRMKAEGPYGHTFLGMLWLNIPLAMVFLFLYHNVVRNELIYSLPLFFEKRFNDFLTFNWNRYFGKNFLIVIVSILLGNMSHLLWDSFTHFDGFFVERIPFLQREILGIPIYDASQYICSLIGLIAILFFVFKMPIDTEIESKKGKINYWLYVVLVTAAVMFLRFRNESPIFFGDGIVSLLFAFMVGLFLASLTKVYKYKKA</sequence>
<organism evidence="2 3">
    <name type="scientific">Saonia flava</name>
    <dbReference type="NCBI Taxonomy" id="523696"/>
    <lineage>
        <taxon>Bacteria</taxon>
        <taxon>Pseudomonadati</taxon>
        <taxon>Bacteroidota</taxon>
        <taxon>Flavobacteriia</taxon>
        <taxon>Flavobacteriales</taxon>
        <taxon>Flavobacteriaceae</taxon>
        <taxon>Saonia</taxon>
    </lineage>
</organism>
<proteinExistence type="predicted"/>
<gene>
    <name evidence="2" type="ORF">GGR42_002156</name>
</gene>
<dbReference type="Proteomes" id="UP000590442">
    <property type="component" value="Unassembled WGS sequence"/>
</dbReference>
<dbReference type="Pfam" id="PF13803">
    <property type="entry name" value="DUF4184"/>
    <property type="match status" value="1"/>
</dbReference>
<feature type="transmembrane region" description="Helical" evidence="1">
    <location>
        <begin position="136"/>
        <end position="157"/>
    </location>
</feature>
<keyword evidence="3" id="KW-1185">Reference proteome</keyword>
<name>A0A846R2V3_9FLAO</name>
<feature type="transmembrane region" description="Helical" evidence="1">
    <location>
        <begin position="36"/>
        <end position="54"/>
    </location>
</feature>
<evidence type="ECO:0008006" key="4">
    <source>
        <dbReference type="Google" id="ProtNLM"/>
    </source>
</evidence>
<dbReference type="InterPro" id="IPR025238">
    <property type="entry name" value="DUF4184"/>
</dbReference>
<dbReference type="AlphaFoldDB" id="A0A846R2V3"/>